<gene>
    <name evidence="7" type="ORF">I303_100940</name>
</gene>
<proteinExistence type="inferred from homology"/>
<dbReference type="GO" id="GO:0006637">
    <property type="term" value="P:acyl-CoA metabolic process"/>
    <property type="evidence" value="ECO:0007669"/>
    <property type="project" value="TreeGrafter"/>
</dbReference>
<feature type="compositionally biased region" description="Low complexity" evidence="5">
    <location>
        <begin position="38"/>
        <end position="52"/>
    </location>
</feature>
<keyword evidence="4" id="KW-0809">Transit peptide</keyword>
<dbReference type="RefSeq" id="XP_065824298.1">
    <property type="nucleotide sequence ID" value="XM_065968226.1"/>
</dbReference>
<sequence>MTASLFRTTLRAGQASTSRASRFRHTATCHALSQARYNSSASPSSSNTSTSPAPTPTPSQQLYTLNEIDKLTASIAESAFGPVHHPSPLVMRALPAPWLSSHSPDLASQTDSSAADGPETKAPEPISEEVLLRPKHMSESFTSFDLPLASDTTLYERYVNTSGGFRMGKLLEHLDSLAGAVAYRHCLPTPRASYQTDSSAAFHEMSSRAGLYLATASADRLDMFGRLNRENVRDLKFSGFVTWTGRSSLEVVVKMEGRKLKETPGQYKTLMLGRFAMVCRDSKTHKARQVPKLLVESQEEKVLWAIGEEHQKRRKTSAMNALDKVPPSSEEAEELHKLMLEVSSKEQIDGETVVPMQDTEIQTVQLMFPQDRNLHGKVFGGILMRLWVPLLTARSELCFTNAALFAQAPMRYLSLDQIGFLLPVPIGAVLRLSSKVVKTTRPHDGPDGEAKAHIMVRAEVEEVDTGVRRETNTFFFTMAKEDNEPIGRTIVPSTYMEAMHYLEGKRRLEMGEEMRRLYKVGRSQ</sequence>
<dbReference type="KEGG" id="kdj:28964643"/>
<reference evidence="7" key="2">
    <citation type="submission" date="2024-02" db="EMBL/GenBank/DDBJ databases">
        <title>Comparative genomics of Cryptococcus and Kwoniella reveals pathogenesis evolution and contrasting modes of karyotype evolution via chromosome fusion or intercentromeric recombination.</title>
        <authorList>
            <person name="Coelho M.A."/>
            <person name="David-Palma M."/>
            <person name="Shea T."/>
            <person name="Bowers K."/>
            <person name="McGinley-Smith S."/>
            <person name="Mohammad A.W."/>
            <person name="Gnirke A."/>
            <person name="Yurkov A.M."/>
            <person name="Nowrousian M."/>
            <person name="Sun S."/>
            <person name="Cuomo C.A."/>
            <person name="Heitman J."/>
        </authorList>
    </citation>
    <scope>NUCLEOTIDE SEQUENCE</scope>
    <source>
        <strain evidence="7">CBS 10117</strain>
    </source>
</reference>
<evidence type="ECO:0000256" key="3">
    <source>
        <dbReference type="ARBA" id="ARBA00022801"/>
    </source>
</evidence>
<dbReference type="GO" id="GO:0005739">
    <property type="term" value="C:mitochondrion"/>
    <property type="evidence" value="ECO:0007669"/>
    <property type="project" value="TreeGrafter"/>
</dbReference>
<dbReference type="AlphaFoldDB" id="A0AAJ8KJ19"/>
<protein>
    <recommendedName>
        <fullName evidence="6">HotDog ACOT-type domain-containing protein</fullName>
    </recommendedName>
</protein>
<dbReference type="GO" id="GO:0047617">
    <property type="term" value="F:fatty acyl-CoA hydrolase activity"/>
    <property type="evidence" value="ECO:0007669"/>
    <property type="project" value="TreeGrafter"/>
</dbReference>
<organism evidence="7 8">
    <name type="scientific">Kwoniella dejecticola CBS 10117</name>
    <dbReference type="NCBI Taxonomy" id="1296121"/>
    <lineage>
        <taxon>Eukaryota</taxon>
        <taxon>Fungi</taxon>
        <taxon>Dikarya</taxon>
        <taxon>Basidiomycota</taxon>
        <taxon>Agaricomycotina</taxon>
        <taxon>Tremellomycetes</taxon>
        <taxon>Tremellales</taxon>
        <taxon>Cryptococcaceae</taxon>
        <taxon>Kwoniella</taxon>
    </lineage>
</organism>
<feature type="compositionally biased region" description="Polar residues" evidence="5">
    <location>
        <begin position="101"/>
        <end position="113"/>
    </location>
</feature>
<dbReference type="PANTHER" id="PTHR12655:SF0">
    <property type="entry name" value="ACYL-COENZYME A THIOESTERASE 9, MITOCHONDRIAL"/>
    <property type="match status" value="1"/>
</dbReference>
<keyword evidence="2" id="KW-0677">Repeat</keyword>
<keyword evidence="8" id="KW-1185">Reference proteome</keyword>
<dbReference type="CDD" id="cd03442">
    <property type="entry name" value="BFIT_BACH"/>
    <property type="match status" value="2"/>
</dbReference>
<evidence type="ECO:0000256" key="2">
    <source>
        <dbReference type="ARBA" id="ARBA00022737"/>
    </source>
</evidence>
<dbReference type="PROSITE" id="PS51770">
    <property type="entry name" value="HOTDOG_ACOT"/>
    <property type="match status" value="2"/>
</dbReference>
<evidence type="ECO:0000313" key="8">
    <source>
        <dbReference type="Proteomes" id="UP000078595"/>
    </source>
</evidence>
<feature type="domain" description="HotDog ACOT-type" evidence="6">
    <location>
        <begin position="357"/>
        <end position="484"/>
    </location>
</feature>
<dbReference type="InterPro" id="IPR029069">
    <property type="entry name" value="HotDog_dom_sf"/>
</dbReference>
<feature type="domain" description="HotDog ACOT-type" evidence="6">
    <location>
        <begin position="144"/>
        <end position="283"/>
    </location>
</feature>
<feature type="region of interest" description="Disordered" evidence="5">
    <location>
        <begin position="101"/>
        <end position="125"/>
    </location>
</feature>
<evidence type="ECO:0000256" key="4">
    <source>
        <dbReference type="ARBA" id="ARBA00022946"/>
    </source>
</evidence>
<evidence type="ECO:0000256" key="1">
    <source>
        <dbReference type="ARBA" id="ARBA00010458"/>
    </source>
</evidence>
<accession>A0AAJ8KJ19</accession>
<evidence type="ECO:0000259" key="6">
    <source>
        <dbReference type="PROSITE" id="PS51770"/>
    </source>
</evidence>
<dbReference type="Gene3D" id="3.10.129.10">
    <property type="entry name" value="Hotdog Thioesterase"/>
    <property type="match status" value="2"/>
</dbReference>
<dbReference type="Proteomes" id="UP000078595">
    <property type="component" value="Chromosome 1"/>
</dbReference>
<keyword evidence="3" id="KW-0378">Hydrolase</keyword>
<dbReference type="GeneID" id="28964643"/>
<dbReference type="PANTHER" id="PTHR12655">
    <property type="entry name" value="ACYL-COA THIOESTERASE"/>
    <property type="match status" value="1"/>
</dbReference>
<name>A0AAJ8KJ19_9TREE</name>
<comment type="similarity">
    <text evidence="1">Belongs to the acyl coenzyme A hydrolase family.</text>
</comment>
<dbReference type="InterPro" id="IPR033120">
    <property type="entry name" value="HOTDOG_ACOT"/>
</dbReference>
<evidence type="ECO:0000256" key="5">
    <source>
        <dbReference type="SAM" id="MobiDB-lite"/>
    </source>
</evidence>
<feature type="region of interest" description="Disordered" evidence="5">
    <location>
        <begin position="1"/>
        <end position="60"/>
    </location>
</feature>
<dbReference type="EMBL" id="CP144530">
    <property type="protein sequence ID" value="WWC58400.1"/>
    <property type="molecule type" value="Genomic_DNA"/>
</dbReference>
<reference evidence="7" key="1">
    <citation type="submission" date="2013-07" db="EMBL/GenBank/DDBJ databases">
        <authorList>
            <consortium name="The Broad Institute Genome Sequencing Platform"/>
            <person name="Cuomo C."/>
            <person name="Litvintseva A."/>
            <person name="Chen Y."/>
            <person name="Heitman J."/>
            <person name="Sun S."/>
            <person name="Springer D."/>
            <person name="Dromer F."/>
            <person name="Young S.K."/>
            <person name="Zeng Q."/>
            <person name="Gargeya S."/>
            <person name="Fitzgerald M."/>
            <person name="Abouelleil A."/>
            <person name="Alvarado L."/>
            <person name="Berlin A.M."/>
            <person name="Chapman S.B."/>
            <person name="Dewar J."/>
            <person name="Goldberg J."/>
            <person name="Griggs A."/>
            <person name="Gujja S."/>
            <person name="Hansen M."/>
            <person name="Howarth C."/>
            <person name="Imamovic A."/>
            <person name="Larimer J."/>
            <person name="McCowan C."/>
            <person name="Murphy C."/>
            <person name="Pearson M."/>
            <person name="Priest M."/>
            <person name="Roberts A."/>
            <person name="Saif S."/>
            <person name="Shea T."/>
            <person name="Sykes S."/>
            <person name="Wortman J."/>
            <person name="Nusbaum C."/>
            <person name="Birren B."/>
        </authorList>
    </citation>
    <scope>NUCLEOTIDE SEQUENCE</scope>
    <source>
        <strain evidence="7">CBS 10117</strain>
    </source>
</reference>
<evidence type="ECO:0000313" key="7">
    <source>
        <dbReference type="EMBL" id="WWC58400.1"/>
    </source>
</evidence>
<dbReference type="SUPFAM" id="SSF54637">
    <property type="entry name" value="Thioesterase/thiol ester dehydrase-isomerase"/>
    <property type="match status" value="2"/>
</dbReference>